<protein>
    <submittedName>
        <fullName evidence="1">Uncharacterized protein</fullName>
    </submittedName>
</protein>
<dbReference type="AlphaFoldDB" id="A0A8J3VTT4"/>
<sequence>MASIGASAAVHADFGSGTWDGGPIGIPVTTVPAGQATVRVSFQYADESDPGPYPVPANAAIEGGPSSTGDRHVIVYDPAHCRDYELFAARPLSGGAWQAGSGAVYDLRGNRLRTAGWTSADAAGLPILAGLVRYQEVAAGHIDHAIRITVSHSRNSYVWPARHAASDSSDASLPAMGLRLRLKASVSLAGLPAQARVVARAMQQYGVIVADNGSPWYLSGAPDSRWDNDALHALGTLTGSDFEVVNTSGLMVSPNSAQVRH</sequence>
<organism evidence="1 2">
    <name type="scientific">Rugosimonospora africana</name>
    <dbReference type="NCBI Taxonomy" id="556532"/>
    <lineage>
        <taxon>Bacteria</taxon>
        <taxon>Bacillati</taxon>
        <taxon>Actinomycetota</taxon>
        <taxon>Actinomycetes</taxon>
        <taxon>Micromonosporales</taxon>
        <taxon>Micromonosporaceae</taxon>
        <taxon>Rugosimonospora</taxon>
    </lineage>
</organism>
<gene>
    <name evidence="1" type="ORF">Raf01_60500</name>
</gene>
<evidence type="ECO:0000313" key="1">
    <source>
        <dbReference type="EMBL" id="GIH17878.1"/>
    </source>
</evidence>
<dbReference type="Proteomes" id="UP000642748">
    <property type="component" value="Unassembled WGS sequence"/>
</dbReference>
<accession>A0A8J3VTT4</accession>
<dbReference type="EMBL" id="BONZ01000060">
    <property type="protein sequence ID" value="GIH17878.1"/>
    <property type="molecule type" value="Genomic_DNA"/>
</dbReference>
<comment type="caution">
    <text evidence="1">The sequence shown here is derived from an EMBL/GenBank/DDBJ whole genome shotgun (WGS) entry which is preliminary data.</text>
</comment>
<proteinExistence type="predicted"/>
<keyword evidence="2" id="KW-1185">Reference proteome</keyword>
<reference evidence="1" key="1">
    <citation type="submission" date="2021-01" db="EMBL/GenBank/DDBJ databases">
        <title>Whole genome shotgun sequence of Rugosimonospora africana NBRC 104875.</title>
        <authorList>
            <person name="Komaki H."/>
            <person name="Tamura T."/>
        </authorList>
    </citation>
    <scope>NUCLEOTIDE SEQUENCE</scope>
    <source>
        <strain evidence="1">NBRC 104875</strain>
    </source>
</reference>
<evidence type="ECO:0000313" key="2">
    <source>
        <dbReference type="Proteomes" id="UP000642748"/>
    </source>
</evidence>
<name>A0A8J3VTT4_9ACTN</name>